<reference evidence="2 3" key="1">
    <citation type="journal article" date="2018" name="Int. J. Syst. Evol. Microbiol.">
        <title>Zhouia spongiae sp. nov., isolated from a marine sponge.</title>
        <authorList>
            <person name="Zhuang L."/>
            <person name="Lin B."/>
            <person name="Qin F."/>
            <person name="Luo L."/>
        </authorList>
    </citation>
    <scope>NUCLEOTIDE SEQUENCE [LARGE SCALE GENOMIC DNA]</scope>
    <source>
        <strain evidence="2 3">HN-Y44</strain>
    </source>
</reference>
<name>A0ABY3YLP5_9FLAO</name>
<proteinExistence type="predicted"/>
<evidence type="ECO:0000313" key="3">
    <source>
        <dbReference type="Proteomes" id="UP000829476"/>
    </source>
</evidence>
<dbReference type="Proteomes" id="UP000829476">
    <property type="component" value="Chromosome"/>
</dbReference>
<evidence type="ECO:0000313" key="2">
    <source>
        <dbReference type="EMBL" id="UNY98618.1"/>
    </source>
</evidence>
<keyword evidence="1" id="KW-0472">Membrane</keyword>
<gene>
    <name evidence="2" type="ORF">MQE36_16250</name>
</gene>
<dbReference type="EMBL" id="CP094326">
    <property type="protein sequence ID" value="UNY98618.1"/>
    <property type="molecule type" value="Genomic_DNA"/>
</dbReference>
<keyword evidence="1" id="KW-0812">Transmembrane</keyword>
<sequence length="358" mass="41151">MKNVLIKLSVYLFLGITSVIVLYGISHKMTHKKNSFNRLFPPHPVKKMKSFDLKFNSFYFAGTGQHEVYLSNATATLYFLTLRLTPIDTSHVVLSVEHDETKKFASDTRVEVLPPYFYIVDGVTPQLLRGTLGDWKTKKFMYDSVYFSKAIPIGAKSFALRAVSSATKEFVLGKLADNPPHIKLTPGILQKQIDGIFCVDGMLHYNRELDQIIYLYHYRNQYMVMDTILNLLRTGKTIDTNNVAKIQISAPKVGRPRKMSAPPFLVNKQSSTSANLLFVCSNLMAKNEDKKSFKESSVIDVYDLEKDVYEFSFYLPDYKGYKVTDFRVAGNYLVALHNRYLVVYLLEPRRFDNIYRTK</sequence>
<evidence type="ECO:0000256" key="1">
    <source>
        <dbReference type="SAM" id="Phobius"/>
    </source>
</evidence>
<keyword evidence="3" id="KW-1185">Reference proteome</keyword>
<accession>A0ABY3YLP5</accession>
<dbReference type="RefSeq" id="WP_242937024.1">
    <property type="nucleotide sequence ID" value="NZ_CP094326.1"/>
</dbReference>
<organism evidence="2 3">
    <name type="scientific">Zhouia spongiae</name>
    <dbReference type="NCBI Taxonomy" id="2202721"/>
    <lineage>
        <taxon>Bacteria</taxon>
        <taxon>Pseudomonadati</taxon>
        <taxon>Bacteroidota</taxon>
        <taxon>Flavobacteriia</taxon>
        <taxon>Flavobacteriales</taxon>
        <taxon>Flavobacteriaceae</taxon>
        <taxon>Zhouia</taxon>
    </lineage>
</organism>
<feature type="transmembrane region" description="Helical" evidence="1">
    <location>
        <begin position="6"/>
        <end position="25"/>
    </location>
</feature>
<evidence type="ECO:0008006" key="4">
    <source>
        <dbReference type="Google" id="ProtNLM"/>
    </source>
</evidence>
<keyword evidence="1" id="KW-1133">Transmembrane helix</keyword>
<protein>
    <recommendedName>
        <fullName evidence="4">DUF4340 domain-containing protein</fullName>
    </recommendedName>
</protein>